<keyword evidence="1" id="KW-0472">Membrane</keyword>
<evidence type="ECO:0000313" key="3">
    <source>
        <dbReference type="Proteomes" id="UP000626220"/>
    </source>
</evidence>
<protein>
    <submittedName>
        <fullName evidence="2">Uncharacterized protein</fullName>
    </submittedName>
</protein>
<dbReference type="RefSeq" id="WP_189681085.1">
    <property type="nucleotide sequence ID" value="NZ_BNCJ01000009.1"/>
</dbReference>
<name>A0A8J3H029_9RHOB</name>
<dbReference type="Proteomes" id="UP000626220">
    <property type="component" value="Unassembled WGS sequence"/>
</dbReference>
<comment type="caution">
    <text evidence="2">The sequence shown here is derived from an EMBL/GenBank/DDBJ whole genome shotgun (WGS) entry which is preliminary data.</text>
</comment>
<keyword evidence="1" id="KW-0812">Transmembrane</keyword>
<accession>A0A8J3H029</accession>
<dbReference type="EMBL" id="BNCJ01000009">
    <property type="protein sequence ID" value="GHF57965.1"/>
    <property type="molecule type" value="Genomic_DNA"/>
</dbReference>
<dbReference type="AlphaFoldDB" id="A0A8J3H029"/>
<reference evidence="2" key="2">
    <citation type="submission" date="2020-09" db="EMBL/GenBank/DDBJ databases">
        <authorList>
            <person name="Sun Q."/>
            <person name="Kim S."/>
        </authorList>
    </citation>
    <scope>NUCLEOTIDE SEQUENCE</scope>
    <source>
        <strain evidence="2">KCTC 42650</strain>
    </source>
</reference>
<organism evidence="2 3">
    <name type="scientific">Seohaeicola zhoushanensis</name>
    <dbReference type="NCBI Taxonomy" id="1569283"/>
    <lineage>
        <taxon>Bacteria</taxon>
        <taxon>Pseudomonadati</taxon>
        <taxon>Pseudomonadota</taxon>
        <taxon>Alphaproteobacteria</taxon>
        <taxon>Rhodobacterales</taxon>
        <taxon>Roseobacteraceae</taxon>
        <taxon>Seohaeicola</taxon>
    </lineage>
</organism>
<gene>
    <name evidence="2" type="ORF">GCM10017056_31830</name>
</gene>
<keyword evidence="1" id="KW-1133">Transmembrane helix</keyword>
<reference evidence="2" key="1">
    <citation type="journal article" date="2014" name="Int. J. Syst. Evol. Microbiol.">
        <title>Complete genome sequence of Corynebacterium casei LMG S-19264T (=DSM 44701T), isolated from a smear-ripened cheese.</title>
        <authorList>
            <consortium name="US DOE Joint Genome Institute (JGI-PGF)"/>
            <person name="Walter F."/>
            <person name="Albersmeier A."/>
            <person name="Kalinowski J."/>
            <person name="Ruckert C."/>
        </authorList>
    </citation>
    <scope>NUCLEOTIDE SEQUENCE</scope>
    <source>
        <strain evidence="2">KCTC 42650</strain>
    </source>
</reference>
<keyword evidence="3" id="KW-1185">Reference proteome</keyword>
<evidence type="ECO:0000256" key="1">
    <source>
        <dbReference type="SAM" id="Phobius"/>
    </source>
</evidence>
<feature type="transmembrane region" description="Helical" evidence="1">
    <location>
        <begin position="53"/>
        <end position="74"/>
    </location>
</feature>
<feature type="transmembrane region" description="Helical" evidence="1">
    <location>
        <begin position="20"/>
        <end position="41"/>
    </location>
</feature>
<evidence type="ECO:0000313" key="2">
    <source>
        <dbReference type="EMBL" id="GHF57965.1"/>
    </source>
</evidence>
<proteinExistence type="predicted"/>
<sequence length="107" mass="11854">MEHDQTDARKEAPENQGPGASRMIVGLALVCAVLFLADFAYEKHVYVPVESMPGFYAIFPLVTCLALVIVARVLQAVLRRPVGYYAPKDVETEAYPEDGLNRERADV</sequence>